<evidence type="ECO:0000313" key="1">
    <source>
        <dbReference type="EMBL" id="UOR13390.1"/>
    </source>
</evidence>
<evidence type="ECO:0000313" key="2">
    <source>
        <dbReference type="Proteomes" id="UP000830326"/>
    </source>
</evidence>
<keyword evidence="2" id="KW-1185">Reference proteome</keyword>
<name>A0ABY4HEQ9_9BACI</name>
<dbReference type="CDD" id="cd07820">
    <property type="entry name" value="SRPBCC_3"/>
    <property type="match status" value="1"/>
</dbReference>
<organism evidence="1 2">
    <name type="scientific">Halobacillus amylolyticus</name>
    <dbReference type="NCBI Taxonomy" id="2932259"/>
    <lineage>
        <taxon>Bacteria</taxon>
        <taxon>Bacillati</taxon>
        <taxon>Bacillota</taxon>
        <taxon>Bacilli</taxon>
        <taxon>Bacillales</taxon>
        <taxon>Bacillaceae</taxon>
        <taxon>Halobacillus</taxon>
    </lineage>
</organism>
<dbReference type="RefSeq" id="WP_245035018.1">
    <property type="nucleotide sequence ID" value="NZ_CP095075.1"/>
</dbReference>
<protein>
    <submittedName>
        <fullName evidence="1">SRPBCC family protein</fullName>
    </submittedName>
</protein>
<gene>
    <name evidence="1" type="ORF">MUO15_08015</name>
</gene>
<dbReference type="SUPFAM" id="SSF55961">
    <property type="entry name" value="Bet v1-like"/>
    <property type="match status" value="1"/>
</dbReference>
<proteinExistence type="predicted"/>
<sequence>MPVLKLSIWIDLPIDECFDLARDISLHPKSVPHTKERAIGGVTEGLIEAGESVTWEAVHLGVKQRLTARIQSMDRPYQFIDVMGKGAFSSLTHVHLFAEERGGTRMTDILQFEAPLGLLGRLANKLFLERHMRNFLKVRLENLKQIGEEKPLTSY</sequence>
<dbReference type="InterPro" id="IPR023393">
    <property type="entry name" value="START-like_dom_sf"/>
</dbReference>
<reference evidence="1" key="1">
    <citation type="submission" date="2022-04" db="EMBL/GenBank/DDBJ databases">
        <title>Halobacillus sp. isolated from saltern.</title>
        <authorList>
            <person name="Won M."/>
            <person name="Lee C.-M."/>
            <person name="Woen H.-Y."/>
            <person name="Kwon S.-W."/>
        </authorList>
    </citation>
    <scope>NUCLEOTIDE SEQUENCE</scope>
    <source>
        <strain evidence="1">SSHM10-5</strain>
    </source>
</reference>
<dbReference type="Gene3D" id="3.30.530.20">
    <property type="match status" value="1"/>
</dbReference>
<accession>A0ABY4HEQ9</accession>
<dbReference type="EMBL" id="CP095075">
    <property type="protein sequence ID" value="UOR13390.1"/>
    <property type="molecule type" value="Genomic_DNA"/>
</dbReference>
<dbReference type="Proteomes" id="UP000830326">
    <property type="component" value="Chromosome"/>
</dbReference>